<dbReference type="FunFam" id="3.40.50.300:FF:000001">
    <property type="entry name" value="ATP-dependent zinc metalloprotease FtsH"/>
    <property type="match status" value="1"/>
</dbReference>
<dbReference type="HAMAP" id="MF_01458">
    <property type="entry name" value="FtsH"/>
    <property type="match status" value="1"/>
</dbReference>
<feature type="region of interest" description="Disordered" evidence="16">
    <location>
        <begin position="122"/>
        <end position="199"/>
    </location>
</feature>
<dbReference type="Pfam" id="PF00364">
    <property type="entry name" value="Biotin_lipoyl"/>
    <property type="match status" value="1"/>
</dbReference>
<dbReference type="CDD" id="cd06849">
    <property type="entry name" value="lipoyl_domain"/>
    <property type="match status" value="1"/>
</dbReference>
<dbReference type="Gene3D" id="1.10.8.60">
    <property type="match status" value="1"/>
</dbReference>
<evidence type="ECO:0000313" key="19">
    <source>
        <dbReference type="EMBL" id="KAG2387005.1"/>
    </source>
</evidence>
<accession>A0AA88GQF8</accession>
<feature type="compositionally biased region" description="Basic and acidic residues" evidence="16">
    <location>
        <begin position="131"/>
        <end position="158"/>
    </location>
</feature>
<dbReference type="InterPro" id="IPR003593">
    <property type="entry name" value="AAA+_ATPase"/>
</dbReference>
<keyword evidence="20" id="KW-1185">Reference proteome</keyword>
<dbReference type="InterPro" id="IPR003959">
    <property type="entry name" value="ATPase_AAA_core"/>
</dbReference>
<dbReference type="InterPro" id="IPR041569">
    <property type="entry name" value="AAA_lid_3"/>
</dbReference>
<evidence type="ECO:0000256" key="13">
    <source>
        <dbReference type="ARBA" id="ARBA00023049"/>
    </source>
</evidence>
<organism evidence="19 20">
    <name type="scientific">Naegleria lovaniensis</name>
    <name type="common">Amoeba</name>
    <dbReference type="NCBI Taxonomy" id="51637"/>
    <lineage>
        <taxon>Eukaryota</taxon>
        <taxon>Discoba</taxon>
        <taxon>Heterolobosea</taxon>
        <taxon>Tetramitia</taxon>
        <taxon>Eutetramitia</taxon>
        <taxon>Vahlkampfiidae</taxon>
        <taxon>Naegleria</taxon>
    </lineage>
</organism>
<protein>
    <recommendedName>
        <fullName evidence="18">AAA+ ATPase domain-containing protein</fullName>
    </recommendedName>
</protein>
<evidence type="ECO:0000256" key="5">
    <source>
        <dbReference type="ARBA" id="ARBA00022670"/>
    </source>
</evidence>
<dbReference type="Gene3D" id="1.20.58.760">
    <property type="entry name" value="Peptidase M41"/>
    <property type="match status" value="1"/>
</dbReference>
<dbReference type="Pfam" id="PF01434">
    <property type="entry name" value="Peptidase_M41"/>
    <property type="match status" value="1"/>
</dbReference>
<evidence type="ECO:0000256" key="9">
    <source>
        <dbReference type="ARBA" id="ARBA00022801"/>
    </source>
</evidence>
<evidence type="ECO:0000256" key="12">
    <source>
        <dbReference type="ARBA" id="ARBA00022989"/>
    </source>
</evidence>
<keyword evidence="5" id="KW-0645">Protease</keyword>
<dbReference type="FunFam" id="1.20.58.760:FF:000003">
    <property type="entry name" value="AFG3-like AAA ATPase 2"/>
    <property type="match status" value="1"/>
</dbReference>
<keyword evidence="7" id="KW-0479">Metal-binding</keyword>
<reference evidence="19 20" key="1">
    <citation type="journal article" date="2018" name="BMC Genomics">
        <title>The genome of Naegleria lovaniensis, the basis for a comparative approach to unravel pathogenicity factors of the human pathogenic amoeba N. fowleri.</title>
        <authorList>
            <person name="Liechti N."/>
            <person name="Schurch N."/>
            <person name="Bruggmann R."/>
            <person name="Wittwer M."/>
        </authorList>
    </citation>
    <scope>NUCLEOTIDE SEQUENCE [LARGE SCALE GENOMIC DNA]</scope>
    <source>
        <strain evidence="19 20">ATCC 30569</strain>
    </source>
</reference>
<evidence type="ECO:0000259" key="18">
    <source>
        <dbReference type="SMART" id="SM00382"/>
    </source>
</evidence>
<evidence type="ECO:0000256" key="8">
    <source>
        <dbReference type="ARBA" id="ARBA00022741"/>
    </source>
</evidence>
<dbReference type="GO" id="GO:0004222">
    <property type="term" value="F:metalloendopeptidase activity"/>
    <property type="evidence" value="ECO:0007669"/>
    <property type="project" value="InterPro"/>
</dbReference>
<evidence type="ECO:0000256" key="4">
    <source>
        <dbReference type="ARBA" id="ARBA00010550"/>
    </source>
</evidence>
<feature type="compositionally biased region" description="Basic and acidic residues" evidence="16">
    <location>
        <begin position="169"/>
        <end position="197"/>
    </location>
</feature>
<evidence type="ECO:0000256" key="16">
    <source>
        <dbReference type="SAM" id="MobiDB-lite"/>
    </source>
</evidence>
<comment type="caution">
    <text evidence="19">The sequence shown here is derived from an EMBL/GenBank/DDBJ whole genome shotgun (WGS) entry which is preliminary data.</text>
</comment>
<evidence type="ECO:0000256" key="7">
    <source>
        <dbReference type="ARBA" id="ARBA00022723"/>
    </source>
</evidence>
<evidence type="ECO:0000256" key="6">
    <source>
        <dbReference type="ARBA" id="ARBA00022692"/>
    </source>
</evidence>
<sequence length="941" mass="105416">MFAHQSLGSMMSSFMRSPRTSSLLSGNSWAQIMETMLERTGMMSNGVFNLRPSSLKNMLSVLHRFAPLQQESMSFSSLPAQSFALNEKDSRYPIPRKTERKLFSKKNISLIITDMVTKRHYSSPKGFGNFKRRDQKEEEEESKSKEEEVAKPEVKEVKPSATETNTSSEKSDKKEVKKAKKKDESPKEEKEEKKSQKIDITVPHLGDNVESAFISKWFKYPDDEVYEGEVICEVEVKYSDEETPQRINIRAAEKGKIVSHDVKKGETIHSTMKLGTIKVKEEKKQEEVQKQAEEKPQEKSSLLDYMFYGMLFITAVMIAGAYQQLQQGTGYTASFDDFSKDLRNNNVRKITIHERATTIHSKEGREYSIGFGGDSFERRYYDLLEEFKQHGVAVSGVDIYYSGKEQKNFASTIQAAIHLLIIGSLLYYAYKRLPGRGGAGLGAMDPTNMFTKSFKATTQHAVKFKDVAGLDEAKREITEFVDFLKNPKKFRDIGARIPKGALLVGPPGTGKTLLAKAVAGEAGVPFYSISGSEFVEMVVGVGPARVRKLFKEAKENAPSIIFIDEIDAVGRQRGTGKFMGRNDERENTLNQLLVEMDGFTPATGVVVLAATNRSEILDKALTRPGRFDRSIDVNTADIKGREEIFKVHMKGIVLAKPAEEYATRLATLTPGFSGADIANVCNEAALIASREGADHVTMRHFEQAIDKVIGGLEKKNKVLSPEERNIVAHHEAGHAVAGWFLEHSDPLLKVSIVPRGSGALGYAQYLPSERYITTREQLFDFMCLALGGRAAEKIIFGHLSTGAQNDLQKVTEIAQSMITKYGMSEAIGHVSFPDTNDGFQAEKPYSATTARAIDKEVKKMVVDAYNRTEQLLLKHKEGMIAIAKLLLDREKIDAQDMVDVLGRRPFESDAQFEAYLRTKDFQQKEEKEEQEAKKKSEENKQ</sequence>
<dbReference type="InterPro" id="IPR003960">
    <property type="entry name" value="ATPase_AAA_CS"/>
</dbReference>
<comment type="similarity">
    <text evidence="4">In the N-terminal section; belongs to the AAA ATPase family.</text>
</comment>
<dbReference type="Pfam" id="PF00004">
    <property type="entry name" value="AAA"/>
    <property type="match status" value="1"/>
</dbReference>
<comment type="cofactor">
    <cofactor evidence="1">
        <name>Zn(2+)</name>
        <dbReference type="ChEBI" id="CHEBI:29105"/>
    </cofactor>
</comment>
<dbReference type="CDD" id="cd19501">
    <property type="entry name" value="RecA-like_FtsH"/>
    <property type="match status" value="1"/>
</dbReference>
<evidence type="ECO:0000256" key="10">
    <source>
        <dbReference type="ARBA" id="ARBA00022833"/>
    </source>
</evidence>
<dbReference type="Pfam" id="PF17862">
    <property type="entry name" value="AAA_lid_3"/>
    <property type="match status" value="1"/>
</dbReference>
<dbReference type="EMBL" id="PYSW02000014">
    <property type="protein sequence ID" value="KAG2387005.1"/>
    <property type="molecule type" value="Genomic_DNA"/>
</dbReference>
<evidence type="ECO:0000256" key="15">
    <source>
        <dbReference type="ARBA" id="ARBA00023136"/>
    </source>
</evidence>
<comment type="subcellular location">
    <subcellularLocation>
        <location evidence="2">Mitochondrion membrane</location>
        <topology evidence="2">Multi-pass membrane protein</topology>
    </subcellularLocation>
</comment>
<dbReference type="SUPFAM" id="SSF51230">
    <property type="entry name" value="Single hybrid motif"/>
    <property type="match status" value="1"/>
</dbReference>
<proteinExistence type="inferred from homology"/>
<feature type="domain" description="AAA+ ATPase" evidence="18">
    <location>
        <begin position="497"/>
        <end position="637"/>
    </location>
</feature>
<gene>
    <name evidence="19" type="ORF">C9374_002040</name>
</gene>
<evidence type="ECO:0000256" key="17">
    <source>
        <dbReference type="SAM" id="Phobius"/>
    </source>
</evidence>
<dbReference type="FunFam" id="1.10.8.60:FF:000019">
    <property type="entry name" value="AFG3-like AAA ATPase 2"/>
    <property type="match status" value="1"/>
</dbReference>
<dbReference type="Proteomes" id="UP000816034">
    <property type="component" value="Unassembled WGS sequence"/>
</dbReference>
<feature type="transmembrane region" description="Helical" evidence="17">
    <location>
        <begin position="409"/>
        <end position="430"/>
    </location>
</feature>
<dbReference type="RefSeq" id="XP_044550997.1">
    <property type="nucleotide sequence ID" value="XM_044691415.1"/>
</dbReference>
<keyword evidence="6 17" id="KW-0812">Transmembrane</keyword>
<dbReference type="NCBIfam" id="TIGR01241">
    <property type="entry name" value="FtsH_fam"/>
    <property type="match status" value="1"/>
</dbReference>
<evidence type="ECO:0000256" key="11">
    <source>
        <dbReference type="ARBA" id="ARBA00022840"/>
    </source>
</evidence>
<dbReference type="PANTHER" id="PTHR43655">
    <property type="entry name" value="ATP-DEPENDENT PROTEASE"/>
    <property type="match status" value="1"/>
</dbReference>
<dbReference type="GO" id="GO:0005524">
    <property type="term" value="F:ATP binding"/>
    <property type="evidence" value="ECO:0007669"/>
    <property type="project" value="UniProtKB-KW"/>
</dbReference>
<keyword evidence="10" id="KW-0862">Zinc</keyword>
<dbReference type="PANTHER" id="PTHR43655:SF2">
    <property type="entry name" value="AFG3 LIKE MATRIX AAA PEPTIDASE SUBUNIT 2, ISOFORM A"/>
    <property type="match status" value="1"/>
</dbReference>
<keyword evidence="11" id="KW-0067">ATP-binding</keyword>
<dbReference type="InterPro" id="IPR037219">
    <property type="entry name" value="Peptidase_M41-like"/>
</dbReference>
<dbReference type="InterPro" id="IPR050928">
    <property type="entry name" value="ATP-dep_Zn_Metalloprotease"/>
</dbReference>
<dbReference type="GO" id="GO:0016887">
    <property type="term" value="F:ATP hydrolysis activity"/>
    <property type="evidence" value="ECO:0007669"/>
    <property type="project" value="InterPro"/>
</dbReference>
<dbReference type="GO" id="GO:0034982">
    <property type="term" value="P:mitochondrial protein processing"/>
    <property type="evidence" value="ECO:0007669"/>
    <property type="project" value="TreeGrafter"/>
</dbReference>
<feature type="region of interest" description="Disordered" evidence="16">
    <location>
        <begin position="917"/>
        <end position="941"/>
    </location>
</feature>
<keyword evidence="12 17" id="KW-1133">Transmembrane helix</keyword>
<dbReference type="PROSITE" id="PS00674">
    <property type="entry name" value="AAA"/>
    <property type="match status" value="1"/>
</dbReference>
<evidence type="ECO:0000256" key="3">
    <source>
        <dbReference type="ARBA" id="ARBA00010044"/>
    </source>
</evidence>
<dbReference type="InterPro" id="IPR005936">
    <property type="entry name" value="FtsH"/>
</dbReference>
<comment type="similarity">
    <text evidence="3">In the C-terminal section; belongs to the peptidase M41 family.</text>
</comment>
<evidence type="ECO:0000313" key="20">
    <source>
        <dbReference type="Proteomes" id="UP000816034"/>
    </source>
</evidence>
<dbReference type="Gene3D" id="2.40.50.100">
    <property type="match status" value="1"/>
</dbReference>
<name>A0AA88GQF8_NAELO</name>
<keyword evidence="15 17" id="KW-0472">Membrane</keyword>
<dbReference type="GO" id="GO:0046872">
    <property type="term" value="F:metal ion binding"/>
    <property type="evidence" value="ECO:0007669"/>
    <property type="project" value="UniProtKB-KW"/>
</dbReference>
<dbReference type="GO" id="GO:0004176">
    <property type="term" value="F:ATP-dependent peptidase activity"/>
    <property type="evidence" value="ECO:0007669"/>
    <property type="project" value="InterPro"/>
</dbReference>
<dbReference type="InterPro" id="IPR000089">
    <property type="entry name" value="Biotin_lipoyl"/>
</dbReference>
<keyword evidence="9" id="KW-0378">Hydrolase</keyword>
<dbReference type="InterPro" id="IPR011053">
    <property type="entry name" value="Single_hybrid_motif"/>
</dbReference>
<dbReference type="InterPro" id="IPR000642">
    <property type="entry name" value="Peptidase_M41"/>
</dbReference>
<keyword evidence="14" id="KW-0496">Mitochondrion</keyword>
<dbReference type="SMART" id="SM00382">
    <property type="entry name" value="AAA"/>
    <property type="match status" value="1"/>
</dbReference>
<dbReference type="SUPFAM" id="SSF52540">
    <property type="entry name" value="P-loop containing nucleoside triphosphate hydrolases"/>
    <property type="match status" value="1"/>
</dbReference>
<evidence type="ECO:0000256" key="14">
    <source>
        <dbReference type="ARBA" id="ARBA00023128"/>
    </source>
</evidence>
<keyword evidence="13" id="KW-0482">Metalloprotease</keyword>
<dbReference type="InterPro" id="IPR027417">
    <property type="entry name" value="P-loop_NTPase"/>
</dbReference>
<feature type="transmembrane region" description="Helical" evidence="17">
    <location>
        <begin position="305"/>
        <end position="322"/>
    </location>
</feature>
<dbReference type="Gene3D" id="3.40.50.300">
    <property type="entry name" value="P-loop containing nucleotide triphosphate hydrolases"/>
    <property type="match status" value="1"/>
</dbReference>
<keyword evidence="8" id="KW-0547">Nucleotide-binding</keyword>
<dbReference type="AlphaFoldDB" id="A0AA88GQF8"/>
<dbReference type="GO" id="GO:0005745">
    <property type="term" value="C:m-AAA complex"/>
    <property type="evidence" value="ECO:0007669"/>
    <property type="project" value="TreeGrafter"/>
</dbReference>
<dbReference type="GeneID" id="68094496"/>
<evidence type="ECO:0000256" key="2">
    <source>
        <dbReference type="ARBA" id="ARBA00004225"/>
    </source>
</evidence>
<dbReference type="SUPFAM" id="SSF140990">
    <property type="entry name" value="FtsH protease domain-like"/>
    <property type="match status" value="1"/>
</dbReference>
<evidence type="ECO:0000256" key="1">
    <source>
        <dbReference type="ARBA" id="ARBA00001947"/>
    </source>
</evidence>